<gene>
    <name evidence="9" type="ORF">SI7747_11014234</name>
</gene>
<dbReference type="Pfam" id="PF13912">
    <property type="entry name" value="zf-C2H2_6"/>
    <property type="match status" value="1"/>
</dbReference>
<proteinExistence type="predicted"/>
<evidence type="ECO:0000256" key="5">
    <source>
        <dbReference type="ARBA" id="ARBA00023242"/>
    </source>
</evidence>
<dbReference type="PANTHER" id="PTHR47287">
    <property type="entry name" value="C2H2 AND C2HC ZINC FINGERS SUPERFAMILY PROTEIN"/>
    <property type="match status" value="1"/>
</dbReference>
<evidence type="ECO:0000256" key="3">
    <source>
        <dbReference type="ARBA" id="ARBA00022771"/>
    </source>
</evidence>
<feature type="region of interest" description="Disordered" evidence="7">
    <location>
        <begin position="67"/>
        <end position="86"/>
    </location>
</feature>
<keyword evidence="3 6" id="KW-0863">Zinc-finger</keyword>
<keyword evidence="5" id="KW-0539">Nucleus</keyword>
<dbReference type="AlphaFoldDB" id="A0A7I8JCI2"/>
<dbReference type="Proteomes" id="UP001189122">
    <property type="component" value="Unassembled WGS sequence"/>
</dbReference>
<dbReference type="InterPro" id="IPR013087">
    <property type="entry name" value="Znf_C2H2_type"/>
</dbReference>
<dbReference type="GO" id="GO:0005634">
    <property type="term" value="C:nucleus"/>
    <property type="evidence" value="ECO:0007669"/>
    <property type="project" value="UniProtKB-SubCell"/>
</dbReference>
<protein>
    <recommendedName>
        <fullName evidence="8">C2H2-type domain-containing protein</fullName>
    </recommendedName>
</protein>
<dbReference type="InterPro" id="IPR044246">
    <property type="entry name" value="ZFP3-like"/>
</dbReference>
<dbReference type="PANTHER" id="PTHR47287:SF9">
    <property type="entry name" value="ZINC FINGER PROTEIN 4-LIKE"/>
    <property type="match status" value="1"/>
</dbReference>
<evidence type="ECO:0000259" key="8">
    <source>
        <dbReference type="PROSITE" id="PS50157"/>
    </source>
</evidence>
<dbReference type="GO" id="GO:0009788">
    <property type="term" value="P:negative regulation of abscisic acid-activated signaling pathway"/>
    <property type="evidence" value="ECO:0007669"/>
    <property type="project" value="InterPro"/>
</dbReference>
<evidence type="ECO:0000313" key="9">
    <source>
        <dbReference type="EMBL" id="CAA2628593.1"/>
    </source>
</evidence>
<evidence type="ECO:0000256" key="4">
    <source>
        <dbReference type="ARBA" id="ARBA00022833"/>
    </source>
</evidence>
<sequence>MGDGVPAIEEKWNGEAAAARGVPRSSEAAAAVVAIAEVLFGGGKQPAINRRFHCLYCSRRFTTSQALGGHQNAHRRERAAAAARRNGSAISSGSLLRAADAAPSRTSSRSAAPLRPALWIEPPSPVFYVYYDGCCLRLDQPAGVRSATCDSSSSSPSPSPPGRQSHVDVDLDLDLSLHL</sequence>
<comment type="subcellular location">
    <subcellularLocation>
        <location evidence="1">Nucleus</location>
    </subcellularLocation>
</comment>
<evidence type="ECO:0000256" key="7">
    <source>
        <dbReference type="SAM" id="MobiDB-lite"/>
    </source>
</evidence>
<dbReference type="GO" id="GO:0008270">
    <property type="term" value="F:zinc ion binding"/>
    <property type="evidence" value="ECO:0007669"/>
    <property type="project" value="UniProtKB-KW"/>
</dbReference>
<organism evidence="9">
    <name type="scientific">Spirodela intermedia</name>
    <name type="common">Intermediate duckweed</name>
    <dbReference type="NCBI Taxonomy" id="51605"/>
    <lineage>
        <taxon>Eukaryota</taxon>
        <taxon>Viridiplantae</taxon>
        <taxon>Streptophyta</taxon>
        <taxon>Embryophyta</taxon>
        <taxon>Tracheophyta</taxon>
        <taxon>Spermatophyta</taxon>
        <taxon>Magnoliopsida</taxon>
        <taxon>Liliopsida</taxon>
        <taxon>Araceae</taxon>
        <taxon>Lemnoideae</taxon>
        <taxon>Spirodela</taxon>
    </lineage>
</organism>
<keyword evidence="10" id="KW-1185">Reference proteome</keyword>
<dbReference type="PROSITE" id="PS00028">
    <property type="entry name" value="ZINC_FINGER_C2H2_1"/>
    <property type="match status" value="1"/>
</dbReference>
<name>A0A7I8JCI2_SPIIN</name>
<evidence type="ECO:0000256" key="2">
    <source>
        <dbReference type="ARBA" id="ARBA00022723"/>
    </source>
</evidence>
<dbReference type="Gene3D" id="3.30.160.60">
    <property type="entry name" value="Classic Zinc Finger"/>
    <property type="match status" value="1"/>
</dbReference>
<dbReference type="PROSITE" id="PS50157">
    <property type="entry name" value="ZINC_FINGER_C2H2_2"/>
    <property type="match status" value="1"/>
</dbReference>
<keyword evidence="4" id="KW-0862">Zinc</keyword>
<keyword evidence="2" id="KW-0479">Metal-binding</keyword>
<reference evidence="9 10" key="1">
    <citation type="submission" date="2019-12" db="EMBL/GenBank/DDBJ databases">
        <authorList>
            <person name="Scholz U."/>
            <person name="Mascher M."/>
            <person name="Fiebig A."/>
        </authorList>
    </citation>
    <scope>NUCLEOTIDE SEQUENCE</scope>
</reference>
<dbReference type="EMBL" id="CACRZD030000011">
    <property type="protein sequence ID" value="CAA6667840.1"/>
    <property type="molecule type" value="Genomic_DNA"/>
</dbReference>
<evidence type="ECO:0000256" key="1">
    <source>
        <dbReference type="ARBA" id="ARBA00004123"/>
    </source>
</evidence>
<evidence type="ECO:0000256" key="6">
    <source>
        <dbReference type="PROSITE-ProRule" id="PRU00042"/>
    </source>
</evidence>
<accession>A0A7I8JCI2</accession>
<feature type="domain" description="C2H2-type" evidence="8">
    <location>
        <begin position="52"/>
        <end position="79"/>
    </location>
</feature>
<dbReference type="SUPFAM" id="SSF57667">
    <property type="entry name" value="beta-beta-alpha zinc fingers"/>
    <property type="match status" value="1"/>
</dbReference>
<dbReference type="EMBL" id="LR743598">
    <property type="protein sequence ID" value="CAA2628593.1"/>
    <property type="molecule type" value="Genomic_DNA"/>
</dbReference>
<dbReference type="InterPro" id="IPR036236">
    <property type="entry name" value="Znf_C2H2_sf"/>
</dbReference>
<feature type="region of interest" description="Disordered" evidence="7">
    <location>
        <begin position="146"/>
        <end position="167"/>
    </location>
</feature>
<evidence type="ECO:0000313" key="10">
    <source>
        <dbReference type="Proteomes" id="UP001189122"/>
    </source>
</evidence>